<dbReference type="RefSeq" id="WP_060751930.1">
    <property type="nucleotide sequence ID" value="NZ_LRPH01000099.1"/>
</dbReference>
<proteinExistence type="predicted"/>
<evidence type="ECO:0000313" key="3">
    <source>
        <dbReference type="Proteomes" id="UP000065797"/>
    </source>
</evidence>
<dbReference type="AlphaFoldDB" id="A0A125PKE2"/>
<reference evidence="2 3" key="1">
    <citation type="submission" date="2016-01" db="EMBL/GenBank/DDBJ databases">
        <authorList>
            <person name="McClelland M."/>
            <person name="Jain A."/>
            <person name="Saraogi P."/>
            <person name="Mendelson R."/>
            <person name="Westerman R."/>
            <person name="SanMiguel P."/>
            <person name="Csonka L."/>
        </authorList>
    </citation>
    <scope>NUCLEOTIDE SEQUENCE [LARGE SCALE GENOMIC DNA]</scope>
    <source>
        <strain evidence="2 3">PE8-15</strain>
    </source>
</reference>
<dbReference type="InterPro" id="IPR053854">
    <property type="entry name" value="DUF7018"/>
</dbReference>
<protein>
    <recommendedName>
        <fullName evidence="1">DUF7018 domain-containing protein</fullName>
    </recommendedName>
</protein>
<evidence type="ECO:0000313" key="2">
    <source>
        <dbReference type="EMBL" id="KWU54465.1"/>
    </source>
</evidence>
<accession>A0A125PKE2</accession>
<feature type="domain" description="DUF7018" evidence="1">
    <location>
        <begin position="43"/>
        <end position="146"/>
    </location>
</feature>
<dbReference type="EMBL" id="LRPH01000099">
    <property type="protein sequence ID" value="KWU54465.1"/>
    <property type="molecule type" value="Genomic_DNA"/>
</dbReference>
<comment type="caution">
    <text evidence="2">The sequence shown here is derived from an EMBL/GenBank/DDBJ whole genome shotgun (WGS) entry which is preliminary data.</text>
</comment>
<organism evidence="2 3">
    <name type="scientific">Bacillus mycoides</name>
    <dbReference type="NCBI Taxonomy" id="1405"/>
    <lineage>
        <taxon>Bacteria</taxon>
        <taxon>Bacillati</taxon>
        <taxon>Bacillota</taxon>
        <taxon>Bacilli</taxon>
        <taxon>Bacillales</taxon>
        <taxon>Bacillaceae</taxon>
        <taxon>Bacillus</taxon>
        <taxon>Bacillus cereus group</taxon>
    </lineage>
</organism>
<sequence length="184" mass="20784">MKATKLVSLAIPILLLVGCGVGDKDSTPKTERTSKAIMKTVISEKQYPYYICEQLVEFQFKKDSLLVNLGEAMKDKEKEKDILKTANEMDKILDNMEHIKVPDKYKDIHKDIQVGVTDARKATKLIKDASKKDKPNMQEAVLKSAPYLSGVDGEHWDKAIYELGQENKDAYGKALDKLVKEHSK</sequence>
<evidence type="ECO:0000259" key="1">
    <source>
        <dbReference type="Pfam" id="PF22872"/>
    </source>
</evidence>
<dbReference type="Proteomes" id="UP000065797">
    <property type="component" value="Unassembled WGS sequence"/>
</dbReference>
<gene>
    <name evidence="2" type="ORF">AWW70_03275</name>
</gene>
<dbReference type="Pfam" id="PF22872">
    <property type="entry name" value="DUF7018"/>
    <property type="match status" value="1"/>
</dbReference>
<name>A0A125PKE2_BACMY</name>
<dbReference type="PROSITE" id="PS51257">
    <property type="entry name" value="PROKAR_LIPOPROTEIN"/>
    <property type="match status" value="1"/>
</dbReference>